<dbReference type="Proteomes" id="UP001596023">
    <property type="component" value="Unassembled WGS sequence"/>
</dbReference>
<evidence type="ECO:0000313" key="2">
    <source>
        <dbReference type="EMBL" id="MFC4675123.1"/>
    </source>
</evidence>
<accession>A0ABV9KZA3</accession>
<dbReference type="EMBL" id="JBHSGN010000090">
    <property type="protein sequence ID" value="MFC4675123.1"/>
    <property type="molecule type" value="Genomic_DNA"/>
</dbReference>
<feature type="signal peptide" evidence="1">
    <location>
        <begin position="1"/>
        <end position="20"/>
    </location>
</feature>
<evidence type="ECO:0008006" key="4">
    <source>
        <dbReference type="Google" id="ProtNLM"/>
    </source>
</evidence>
<comment type="caution">
    <text evidence="2">The sequence shown here is derived from an EMBL/GenBank/DDBJ whole genome shotgun (WGS) entry which is preliminary data.</text>
</comment>
<protein>
    <recommendedName>
        <fullName evidence="4">Lipoprotein</fullName>
    </recommendedName>
</protein>
<proteinExistence type="predicted"/>
<sequence>MKYIVLFICILALSSCFSQKEVIKSSTIKIEGGTAGIRSLINIDGYYPISSELRYGAITFFEDGTWVYFGFKSGIPIEEIKKNMSESVLNWSGNKQIRWGVDWGVYTIQNDTIIVHSYDKPALLKALAISEIRYKVVDKNTIQRIYFRIISKADDDYYKTNSPWRYQEPMHFTPADSIPPSDNWLKENKWIWRNESDWKDYMQKVEQKKKQFKKK</sequence>
<keyword evidence="1" id="KW-0732">Signal</keyword>
<dbReference type="RefSeq" id="WP_379998048.1">
    <property type="nucleotide sequence ID" value="NZ_JBHSGN010000090.1"/>
</dbReference>
<name>A0ABV9KZA3_9BACT</name>
<keyword evidence="3" id="KW-1185">Reference proteome</keyword>
<reference evidence="3" key="1">
    <citation type="journal article" date="2019" name="Int. J. Syst. Evol. Microbiol.">
        <title>The Global Catalogue of Microorganisms (GCM) 10K type strain sequencing project: providing services to taxonomists for standard genome sequencing and annotation.</title>
        <authorList>
            <consortium name="The Broad Institute Genomics Platform"/>
            <consortium name="The Broad Institute Genome Sequencing Center for Infectious Disease"/>
            <person name="Wu L."/>
            <person name="Ma J."/>
        </authorList>
    </citation>
    <scope>NUCLEOTIDE SEQUENCE [LARGE SCALE GENOMIC DNA]</scope>
    <source>
        <strain evidence="3">CCUG 66188</strain>
    </source>
</reference>
<evidence type="ECO:0000256" key="1">
    <source>
        <dbReference type="SAM" id="SignalP"/>
    </source>
</evidence>
<gene>
    <name evidence="2" type="ORF">ACFO6W_15590</name>
</gene>
<feature type="chain" id="PRO_5046359913" description="Lipoprotein" evidence="1">
    <location>
        <begin position="21"/>
        <end position="215"/>
    </location>
</feature>
<evidence type="ECO:0000313" key="3">
    <source>
        <dbReference type="Proteomes" id="UP001596023"/>
    </source>
</evidence>
<organism evidence="2 3">
    <name type="scientific">Dysgonomonas termitidis</name>
    <dbReference type="NCBI Taxonomy" id="1516126"/>
    <lineage>
        <taxon>Bacteria</taxon>
        <taxon>Pseudomonadati</taxon>
        <taxon>Bacteroidota</taxon>
        <taxon>Bacteroidia</taxon>
        <taxon>Bacteroidales</taxon>
        <taxon>Dysgonomonadaceae</taxon>
        <taxon>Dysgonomonas</taxon>
    </lineage>
</organism>
<dbReference type="PROSITE" id="PS51257">
    <property type="entry name" value="PROKAR_LIPOPROTEIN"/>
    <property type="match status" value="1"/>
</dbReference>